<dbReference type="EMBL" id="CAEZSS010000086">
    <property type="protein sequence ID" value="CAB4546739.1"/>
    <property type="molecule type" value="Genomic_DNA"/>
</dbReference>
<accession>A0A6J6C808</accession>
<protein>
    <submittedName>
        <fullName evidence="1">Unannotated protein</fullName>
    </submittedName>
</protein>
<dbReference type="Gene3D" id="3.40.1160.10">
    <property type="entry name" value="Acetylglutamate kinase-like"/>
    <property type="match status" value="1"/>
</dbReference>
<sequence length="44" mass="4419">MIPKVTAAIKAIDSGAFAVRITDGTDLGCVLDALDDRGGTLVSA</sequence>
<name>A0A6J6C808_9ZZZZ</name>
<organism evidence="1">
    <name type="scientific">freshwater metagenome</name>
    <dbReference type="NCBI Taxonomy" id="449393"/>
    <lineage>
        <taxon>unclassified sequences</taxon>
        <taxon>metagenomes</taxon>
        <taxon>ecological metagenomes</taxon>
    </lineage>
</organism>
<evidence type="ECO:0000313" key="1">
    <source>
        <dbReference type="EMBL" id="CAB4546739.1"/>
    </source>
</evidence>
<dbReference type="InterPro" id="IPR036393">
    <property type="entry name" value="AceGlu_kinase-like_sf"/>
</dbReference>
<reference evidence="1" key="1">
    <citation type="submission" date="2020-05" db="EMBL/GenBank/DDBJ databases">
        <authorList>
            <person name="Chiriac C."/>
            <person name="Salcher M."/>
            <person name="Ghai R."/>
            <person name="Kavagutti S V."/>
        </authorList>
    </citation>
    <scope>NUCLEOTIDE SEQUENCE</scope>
</reference>
<dbReference type="SUPFAM" id="SSF53633">
    <property type="entry name" value="Carbamate kinase-like"/>
    <property type="match status" value="1"/>
</dbReference>
<gene>
    <name evidence="1" type="ORF">UFOPK1505_00535</name>
</gene>
<dbReference type="AlphaFoldDB" id="A0A6J6C808"/>
<proteinExistence type="predicted"/>